<protein>
    <submittedName>
        <fullName evidence="1">Uncharacterized protein</fullName>
    </submittedName>
</protein>
<reference evidence="2" key="1">
    <citation type="submission" date="2016-11" db="EMBL/GenBank/DDBJ databases">
        <authorList>
            <person name="Varghese N."/>
            <person name="Submissions S."/>
        </authorList>
    </citation>
    <scope>NUCLEOTIDE SEQUENCE [LARGE SCALE GENOMIC DNA]</scope>
    <source>
        <strain evidence="2">DSM 12395</strain>
    </source>
</reference>
<gene>
    <name evidence="1" type="ORF">SAMN02745133_02715</name>
</gene>
<evidence type="ECO:0000313" key="2">
    <source>
        <dbReference type="Proteomes" id="UP000184148"/>
    </source>
</evidence>
<sequence>MANVIIKSSERQERTNRVLRDFGHNSSTANKQTREYAECIAQRSHEVIKKAEGLKR</sequence>
<dbReference type="RefSeq" id="WP_180261016.1">
    <property type="nucleotide sequence ID" value="NZ_FQUY01000025.1"/>
</dbReference>
<dbReference type="EMBL" id="FQUY01000025">
    <property type="protein sequence ID" value="SHF46270.1"/>
    <property type="molecule type" value="Genomic_DNA"/>
</dbReference>
<evidence type="ECO:0000313" key="1">
    <source>
        <dbReference type="EMBL" id="SHF46270.1"/>
    </source>
</evidence>
<dbReference type="STRING" id="1121429.SAMN02745133_02715"/>
<dbReference type="AlphaFoldDB" id="A0A1M5BV35"/>
<organism evidence="1 2">
    <name type="scientific">Desulforamulus putei DSM 12395</name>
    <dbReference type="NCBI Taxonomy" id="1121429"/>
    <lineage>
        <taxon>Bacteria</taxon>
        <taxon>Bacillati</taxon>
        <taxon>Bacillota</taxon>
        <taxon>Clostridia</taxon>
        <taxon>Eubacteriales</taxon>
        <taxon>Peptococcaceae</taxon>
        <taxon>Desulforamulus</taxon>
    </lineage>
</organism>
<keyword evidence="2" id="KW-1185">Reference proteome</keyword>
<name>A0A1M5BV35_9FIRM</name>
<accession>A0A1M5BV35</accession>
<dbReference type="Proteomes" id="UP000184148">
    <property type="component" value="Unassembled WGS sequence"/>
</dbReference>
<proteinExistence type="predicted"/>